<sequence length="302" mass="32938">MLFSFYNFSFFIIIIIFFSFFSHYSRGQQTYSNAAYTSCNGSEASIQGYLCNGPQETCDSYITFRSHHPYDSTISIAYLLGADASQIALVNNITSTTSKIPEYTLIVVPISCSCSGDYYQHNTLYTMNTSDTYFTVANDIYEGLTACSALRSQNNYDATNISIGSQVLVPLRCACPRSNQTAAGVRFLLTYIVTAGENLTEIAETFGTDTQSIVEANYGLSMDSIIAYITLLVPLKSDTCSAKPESFFCRCTNGFNGTVGQMCSRTDHGTGLPVKLAVLIGIAPTLSLCYNASLIFSFSTMG</sequence>
<dbReference type="SUPFAM" id="SSF54106">
    <property type="entry name" value="LysM domain"/>
    <property type="match status" value="1"/>
</dbReference>
<dbReference type="Pfam" id="PF23473">
    <property type="entry name" value="LysM3_LYK4_5"/>
    <property type="match status" value="1"/>
</dbReference>
<name>A0AAN8U9D5_9MAGN</name>
<evidence type="ECO:0000313" key="4">
    <source>
        <dbReference type="Proteomes" id="UP001370490"/>
    </source>
</evidence>
<keyword evidence="1" id="KW-0472">Membrane</keyword>
<dbReference type="EMBL" id="JBAMMX010000028">
    <property type="protein sequence ID" value="KAK6911260.1"/>
    <property type="molecule type" value="Genomic_DNA"/>
</dbReference>
<reference evidence="3 4" key="1">
    <citation type="submission" date="2023-12" db="EMBL/GenBank/DDBJ databases">
        <title>A high-quality genome assembly for Dillenia turbinata (Dilleniales).</title>
        <authorList>
            <person name="Chanderbali A."/>
        </authorList>
    </citation>
    <scope>NUCLEOTIDE SEQUENCE [LARGE SCALE GENOMIC DNA]</scope>
    <source>
        <strain evidence="3">LSX21</strain>
        <tissue evidence="3">Leaf</tissue>
    </source>
</reference>
<feature type="domain" description="LysM" evidence="2">
    <location>
        <begin position="189"/>
        <end position="233"/>
    </location>
</feature>
<dbReference type="Pfam" id="PF23446">
    <property type="entry name" value="LysM1_NFP_LYK"/>
    <property type="match status" value="1"/>
</dbReference>
<dbReference type="InterPro" id="IPR056563">
    <property type="entry name" value="LysM3_LYK4_5"/>
</dbReference>
<feature type="transmembrane region" description="Helical" evidence="1">
    <location>
        <begin position="6"/>
        <end position="24"/>
    </location>
</feature>
<dbReference type="AlphaFoldDB" id="A0AAN8U9D5"/>
<comment type="caution">
    <text evidence="3">The sequence shown here is derived from an EMBL/GenBank/DDBJ whole genome shotgun (WGS) entry which is preliminary data.</text>
</comment>
<dbReference type="InterPro" id="IPR052611">
    <property type="entry name" value="Plant_RLK_LysM"/>
</dbReference>
<dbReference type="PANTHER" id="PTHR45927">
    <property type="entry name" value="LYSM-DOMAIN RECEPTOR-LIKE KINASE-RELATED"/>
    <property type="match status" value="1"/>
</dbReference>
<evidence type="ECO:0000313" key="3">
    <source>
        <dbReference type="EMBL" id="KAK6911260.1"/>
    </source>
</evidence>
<gene>
    <name evidence="3" type="ORF">RJ641_023353</name>
</gene>
<keyword evidence="1" id="KW-1133">Transmembrane helix</keyword>
<dbReference type="CDD" id="cd00118">
    <property type="entry name" value="LysM"/>
    <property type="match status" value="1"/>
</dbReference>
<dbReference type="Proteomes" id="UP001370490">
    <property type="component" value="Unassembled WGS sequence"/>
</dbReference>
<feature type="transmembrane region" description="Helical" evidence="1">
    <location>
        <begin position="276"/>
        <end position="298"/>
    </location>
</feature>
<dbReference type="InterPro" id="IPR018392">
    <property type="entry name" value="LysM"/>
</dbReference>
<dbReference type="SMART" id="SM00257">
    <property type="entry name" value="LysM"/>
    <property type="match status" value="2"/>
</dbReference>
<keyword evidence="1" id="KW-0812">Transmembrane</keyword>
<dbReference type="InterPro" id="IPR036779">
    <property type="entry name" value="LysM_dom_sf"/>
</dbReference>
<protein>
    <submittedName>
        <fullName evidence="3">LysM domain</fullName>
    </submittedName>
</protein>
<dbReference type="InterPro" id="IPR056561">
    <property type="entry name" value="NFP_LYK_LysM1"/>
</dbReference>
<dbReference type="InterPro" id="IPR056562">
    <property type="entry name" value="LysM2_CERK1_LYK3_4_5"/>
</dbReference>
<proteinExistence type="predicted"/>
<evidence type="ECO:0000256" key="1">
    <source>
        <dbReference type="SAM" id="Phobius"/>
    </source>
</evidence>
<keyword evidence="4" id="KW-1185">Reference proteome</keyword>
<dbReference type="Gene3D" id="3.10.350.10">
    <property type="entry name" value="LysM domain"/>
    <property type="match status" value="1"/>
</dbReference>
<dbReference type="Pfam" id="PF23472">
    <property type="entry name" value="LysM2_CERK1_LYK3_4_5"/>
    <property type="match status" value="1"/>
</dbReference>
<dbReference type="PANTHER" id="PTHR45927:SF6">
    <property type="entry name" value="PROTEIN LYK5"/>
    <property type="match status" value="1"/>
</dbReference>
<accession>A0AAN8U9D5</accession>
<organism evidence="3 4">
    <name type="scientific">Dillenia turbinata</name>
    <dbReference type="NCBI Taxonomy" id="194707"/>
    <lineage>
        <taxon>Eukaryota</taxon>
        <taxon>Viridiplantae</taxon>
        <taxon>Streptophyta</taxon>
        <taxon>Embryophyta</taxon>
        <taxon>Tracheophyta</taxon>
        <taxon>Spermatophyta</taxon>
        <taxon>Magnoliopsida</taxon>
        <taxon>eudicotyledons</taxon>
        <taxon>Gunneridae</taxon>
        <taxon>Pentapetalae</taxon>
        <taxon>Dilleniales</taxon>
        <taxon>Dilleniaceae</taxon>
        <taxon>Dillenia</taxon>
    </lineage>
</organism>
<dbReference type="PROSITE" id="PS51782">
    <property type="entry name" value="LYSM"/>
    <property type="match status" value="1"/>
</dbReference>
<evidence type="ECO:0000259" key="2">
    <source>
        <dbReference type="PROSITE" id="PS51782"/>
    </source>
</evidence>